<evidence type="ECO:0000259" key="2">
    <source>
        <dbReference type="PROSITE" id="PS50184"/>
    </source>
</evidence>
<proteinExistence type="evidence at transcript level"/>
<evidence type="ECO:0000256" key="1">
    <source>
        <dbReference type="SAM" id="Phobius"/>
    </source>
</evidence>
<dbReference type="PANTHER" id="PTHR15256">
    <property type="entry name" value="INTEGRAL MEMBRANE PROTEIN DGCR2/IDD"/>
    <property type="match status" value="1"/>
</dbReference>
<name>T2MEA6_HYDVU</name>
<gene>
    <name evidence="3" type="primary">DGCR2</name>
</gene>
<dbReference type="InterPro" id="IPR042378">
    <property type="entry name" value="IDD"/>
</dbReference>
<feature type="domain" description="VWFC" evidence="2">
    <location>
        <begin position="18"/>
        <end position="80"/>
    </location>
</feature>
<protein>
    <submittedName>
        <fullName evidence="3">Integral membrane protein DGCR2/IDD</fullName>
    </submittedName>
</protein>
<dbReference type="Pfam" id="PF23334">
    <property type="entry name" value="VWC2L_2nd"/>
    <property type="match status" value="1"/>
</dbReference>
<dbReference type="SMART" id="SM00214">
    <property type="entry name" value="VWC"/>
    <property type="match status" value="1"/>
</dbReference>
<dbReference type="AlphaFoldDB" id="T2MEA6"/>
<evidence type="ECO:0000313" key="3">
    <source>
        <dbReference type="EMBL" id="CDG70439.1"/>
    </source>
</evidence>
<dbReference type="SUPFAM" id="SSF57603">
    <property type="entry name" value="FnI-like domain"/>
    <property type="match status" value="1"/>
</dbReference>
<keyword evidence="1" id="KW-1133">Transmembrane helix</keyword>
<sequence>MSNAKLLVNSSSNKSGFKSCLDIAAKKVDHGEYFTPLSSACLECLCVNGTQDHCISVVCPKPKCPNYKEIPGKCCEYKCPDLTMNDNTTLAIVVTLSCLLFIILSATAIIWLKLRNKKKFGERLGSIASGNSSNLDISSLIRHNSIPNNTRFTNNLKTMNVDCSNAIKANIDMKSDSVFEINNSNISKSKDDINKKINTNHSVCLKDNNEHLEDNTKLLNTMETPHKLSYKVIQQLPNEISSVVRNISTRDLSRLLADIVFQQWMKANALFKPPVVIRKKTLMEKIEFFWNKIKDIAHGKASQTHVSFWESKLDQLLDITCCKCEIMLCNELCLKTYSCVDQVHIK</sequence>
<dbReference type="PANTHER" id="PTHR15256:SF6">
    <property type="entry name" value="INTEGRAL MEMBRANE PROTEIN DGCR2_IDD"/>
    <property type="match status" value="1"/>
</dbReference>
<feature type="transmembrane region" description="Helical" evidence="1">
    <location>
        <begin position="90"/>
        <end position="112"/>
    </location>
</feature>
<dbReference type="EMBL" id="HAAD01004207">
    <property type="protein sequence ID" value="CDG70439.1"/>
    <property type="molecule type" value="mRNA"/>
</dbReference>
<dbReference type="GO" id="GO:0016020">
    <property type="term" value="C:membrane"/>
    <property type="evidence" value="ECO:0007669"/>
    <property type="project" value="TreeGrafter"/>
</dbReference>
<dbReference type="PROSITE" id="PS50184">
    <property type="entry name" value="VWFC_2"/>
    <property type="match status" value="1"/>
</dbReference>
<accession>T2MEA6</accession>
<keyword evidence="1" id="KW-0472">Membrane</keyword>
<dbReference type="OrthoDB" id="6288751at2759"/>
<organism evidence="3">
    <name type="scientific">Hydra vulgaris</name>
    <name type="common">Hydra</name>
    <name type="synonym">Hydra attenuata</name>
    <dbReference type="NCBI Taxonomy" id="6087"/>
    <lineage>
        <taxon>Eukaryota</taxon>
        <taxon>Metazoa</taxon>
        <taxon>Cnidaria</taxon>
        <taxon>Hydrozoa</taxon>
        <taxon>Hydroidolina</taxon>
        <taxon>Anthoathecata</taxon>
        <taxon>Aplanulata</taxon>
        <taxon>Hydridae</taxon>
        <taxon>Hydra</taxon>
    </lineage>
</organism>
<keyword evidence="1" id="KW-0812">Transmembrane</keyword>
<dbReference type="InterPro" id="IPR001007">
    <property type="entry name" value="VWF_dom"/>
</dbReference>
<reference evidence="3" key="1">
    <citation type="journal article" date="2013" name="Genome Biol. Evol.">
        <title>Punctuated emergences of genetic and phenotypic innovations in eumetazoan, bilaterian, euteleostome, and hominidae ancestors.</title>
        <authorList>
            <person name="Wenger Y."/>
            <person name="Galliot B."/>
        </authorList>
    </citation>
    <scope>NUCLEOTIDE SEQUENCE</scope>
    <source>
        <tissue evidence="3">Whole animals</tissue>
    </source>
</reference>